<comment type="caution">
    <text evidence="2">The sequence shown here is derived from an EMBL/GenBank/DDBJ whole genome shotgun (WGS) entry which is preliminary data.</text>
</comment>
<reference evidence="2 3" key="1">
    <citation type="submission" date="2019-03" db="EMBL/GenBank/DDBJ databases">
        <title>Genomic Encyclopedia of Type Strains, Phase IV (KMG-IV): sequencing the most valuable type-strain genomes for metagenomic binning, comparative biology and taxonomic classification.</title>
        <authorList>
            <person name="Goeker M."/>
        </authorList>
    </citation>
    <scope>NUCLEOTIDE SEQUENCE [LARGE SCALE GENOMIC DNA]</scope>
    <source>
        <strain evidence="2 3">DSM 45934</strain>
    </source>
</reference>
<sequence>MSQDEAAKYAGLKGASISRMETGKQAILPRSVRLLCQRYNVGAPDVDMLVRQAEESNERAWYQLYSDTVPHWVESFLGLEAEATELWVYEAELVPGLLQTPEYVRAVAAAAQLDSTDAEIERSVELRLARQRRLSSDNPPRLRAVLNEAVIRRTVGGYGTMAAQLRRLVEMNRQGNIALQLLPFDTGAHVAMTGAFTMLRFPDELEMNAVFLEHDHGATSAERPADLDRYGRMFDRLASQALSVDQTQQQLAKLAEEYVRASE</sequence>
<dbReference type="EMBL" id="SLWS01000001">
    <property type="protein sequence ID" value="TCO65622.1"/>
    <property type="molecule type" value="Genomic_DNA"/>
</dbReference>
<evidence type="ECO:0000313" key="3">
    <source>
        <dbReference type="Proteomes" id="UP000295680"/>
    </source>
</evidence>
<evidence type="ECO:0000313" key="2">
    <source>
        <dbReference type="EMBL" id="TCO65622.1"/>
    </source>
</evidence>
<dbReference type="InterPro" id="IPR001387">
    <property type="entry name" value="Cro/C1-type_HTH"/>
</dbReference>
<name>A0A4R2K1Q2_9PSEU</name>
<feature type="domain" description="HTH cro/C1-type" evidence="1">
    <location>
        <begin position="1"/>
        <end position="46"/>
    </location>
</feature>
<protein>
    <recommendedName>
        <fullName evidence="1">HTH cro/C1-type domain-containing protein</fullName>
    </recommendedName>
</protein>
<evidence type="ECO:0000259" key="1">
    <source>
        <dbReference type="PROSITE" id="PS50943"/>
    </source>
</evidence>
<proteinExistence type="predicted"/>
<dbReference type="Pfam" id="PF19054">
    <property type="entry name" value="DUF5753"/>
    <property type="match status" value="1"/>
</dbReference>
<dbReference type="InterPro" id="IPR010982">
    <property type="entry name" value="Lambda_DNA-bd_dom_sf"/>
</dbReference>
<dbReference type="PROSITE" id="PS50943">
    <property type="entry name" value="HTH_CROC1"/>
    <property type="match status" value="1"/>
</dbReference>
<dbReference type="AlphaFoldDB" id="A0A4R2K1Q2"/>
<organism evidence="2 3">
    <name type="scientific">Actinocrispum wychmicini</name>
    <dbReference type="NCBI Taxonomy" id="1213861"/>
    <lineage>
        <taxon>Bacteria</taxon>
        <taxon>Bacillati</taxon>
        <taxon>Actinomycetota</taxon>
        <taxon>Actinomycetes</taxon>
        <taxon>Pseudonocardiales</taxon>
        <taxon>Pseudonocardiaceae</taxon>
        <taxon>Actinocrispum</taxon>
    </lineage>
</organism>
<dbReference type="GO" id="GO:0003677">
    <property type="term" value="F:DNA binding"/>
    <property type="evidence" value="ECO:0007669"/>
    <property type="project" value="InterPro"/>
</dbReference>
<gene>
    <name evidence="2" type="ORF">EV192_1011414</name>
</gene>
<dbReference type="Pfam" id="PF01381">
    <property type="entry name" value="HTH_3"/>
    <property type="match status" value="1"/>
</dbReference>
<dbReference type="OrthoDB" id="4285266at2"/>
<dbReference type="Proteomes" id="UP000295680">
    <property type="component" value="Unassembled WGS sequence"/>
</dbReference>
<dbReference type="Gene3D" id="1.10.260.40">
    <property type="entry name" value="lambda repressor-like DNA-binding domains"/>
    <property type="match status" value="1"/>
</dbReference>
<accession>A0A4R2K1Q2</accession>
<dbReference type="CDD" id="cd00093">
    <property type="entry name" value="HTH_XRE"/>
    <property type="match status" value="1"/>
</dbReference>
<dbReference type="InterPro" id="IPR043917">
    <property type="entry name" value="DUF5753"/>
</dbReference>
<keyword evidence="3" id="KW-1185">Reference proteome</keyword>